<evidence type="ECO:0000259" key="5">
    <source>
        <dbReference type="PROSITE" id="PS50931"/>
    </source>
</evidence>
<dbReference type="Gene3D" id="1.10.10.10">
    <property type="entry name" value="Winged helix-like DNA-binding domain superfamily/Winged helix DNA-binding domain"/>
    <property type="match status" value="1"/>
</dbReference>
<dbReference type="CDD" id="cd05466">
    <property type="entry name" value="PBP2_LTTR_substrate"/>
    <property type="match status" value="1"/>
</dbReference>
<evidence type="ECO:0000313" key="7">
    <source>
        <dbReference type="Proteomes" id="UP000028878"/>
    </source>
</evidence>
<keyword evidence="3" id="KW-0238">DNA-binding</keyword>
<reference evidence="7" key="1">
    <citation type="submission" date="2014-02" db="EMBL/GenBank/DDBJ databases">
        <authorList>
            <person name="Gan H."/>
        </authorList>
    </citation>
    <scope>NUCLEOTIDE SEQUENCE [LARGE SCALE GENOMIC DNA]</scope>
    <source>
        <strain evidence="7">S1</strain>
    </source>
</reference>
<dbReference type="GO" id="GO:0003700">
    <property type="term" value="F:DNA-binding transcription factor activity"/>
    <property type="evidence" value="ECO:0007669"/>
    <property type="project" value="InterPro"/>
</dbReference>
<proteinExistence type="inferred from homology"/>
<dbReference type="AlphaFoldDB" id="A0A1L1PGQ4"/>
<keyword evidence="2" id="KW-0805">Transcription regulation</keyword>
<evidence type="ECO:0000256" key="4">
    <source>
        <dbReference type="ARBA" id="ARBA00023163"/>
    </source>
</evidence>
<evidence type="ECO:0000313" key="6">
    <source>
        <dbReference type="EMBL" id="CDN86147.1"/>
    </source>
</evidence>
<comment type="similarity">
    <text evidence="1">Belongs to the LysR transcriptional regulatory family.</text>
</comment>
<dbReference type="RefSeq" id="WP_009516606.1">
    <property type="nucleotide sequence ID" value="NZ_CCAE010000002.1"/>
</dbReference>
<dbReference type="InterPro" id="IPR005119">
    <property type="entry name" value="LysR_subst-bd"/>
</dbReference>
<dbReference type="PANTHER" id="PTHR30126:SF94">
    <property type="entry name" value="LYSR FAMILY TRANSCRIPTIONAL REGULATOR"/>
    <property type="match status" value="1"/>
</dbReference>
<dbReference type="SUPFAM" id="SSF53850">
    <property type="entry name" value="Periplasmic binding protein-like II"/>
    <property type="match status" value="1"/>
</dbReference>
<dbReference type="PANTHER" id="PTHR30126">
    <property type="entry name" value="HTH-TYPE TRANSCRIPTIONAL REGULATOR"/>
    <property type="match status" value="1"/>
</dbReference>
<dbReference type="PRINTS" id="PR00039">
    <property type="entry name" value="HTHLYSR"/>
</dbReference>
<dbReference type="Gene3D" id="3.40.190.10">
    <property type="entry name" value="Periplasmic binding protein-like II"/>
    <property type="match status" value="2"/>
</dbReference>
<keyword evidence="7" id="KW-1185">Reference proteome</keyword>
<name>A0A1L1PGQ4_HYDIT</name>
<reference evidence="7" key="2">
    <citation type="submission" date="2014-11" db="EMBL/GenBank/DDBJ databases">
        <title>Draft genome sequence of Hydrogenophaga intermedia S1.</title>
        <authorList>
            <person name="Gan H.M."/>
            <person name="Chew T.H."/>
            <person name="Stolz A."/>
        </authorList>
    </citation>
    <scope>NUCLEOTIDE SEQUENCE [LARGE SCALE GENOMIC DNA]</scope>
    <source>
        <strain evidence="7">S1</strain>
    </source>
</reference>
<gene>
    <name evidence="6" type="ORF">BN948_00547</name>
</gene>
<dbReference type="Pfam" id="PF03466">
    <property type="entry name" value="LysR_substrate"/>
    <property type="match status" value="1"/>
</dbReference>
<evidence type="ECO:0000256" key="2">
    <source>
        <dbReference type="ARBA" id="ARBA00023015"/>
    </source>
</evidence>
<dbReference type="PROSITE" id="PS50931">
    <property type="entry name" value="HTH_LYSR"/>
    <property type="match status" value="1"/>
</dbReference>
<dbReference type="Proteomes" id="UP000028878">
    <property type="component" value="Unassembled WGS sequence"/>
</dbReference>
<protein>
    <submittedName>
        <fullName evidence="6">LysR family transcriptional regulator</fullName>
    </submittedName>
</protein>
<dbReference type="Pfam" id="PF00126">
    <property type="entry name" value="HTH_1"/>
    <property type="match status" value="1"/>
</dbReference>
<dbReference type="SUPFAM" id="SSF46785">
    <property type="entry name" value="Winged helix' DNA-binding domain"/>
    <property type="match status" value="1"/>
</dbReference>
<keyword evidence="4" id="KW-0804">Transcription</keyword>
<sequence length="307" mass="33962">MTIKQLQAFYWAAKLGSFAIAADRLSISQPTLSKRIAELESSLGKALFDRSARRAVLTLDGEVALGDAKLILDAENTLRRKLQRDNSLQGNLRMGIGELTAATWFSRFIRRAAQELPALRIEPLVSQGRFMEAEVERGTLDCAVVAGIVPRRSLASQELPSVSFAWMGAPSLRIKGRTITPETLSTYPVLTFAAPSGQAQLFEEWVASTGATIDRVIGCNSIHAIVELAIAGVGLCLLPQQHLKPILKRGLLREYECRPTFPPLTYRFIWRHDDVRDLVKEVRTLVTSEVNFNLTTPLWTPARGPVA</sequence>
<evidence type="ECO:0000256" key="1">
    <source>
        <dbReference type="ARBA" id="ARBA00009437"/>
    </source>
</evidence>
<dbReference type="InterPro" id="IPR000847">
    <property type="entry name" value="LysR_HTH_N"/>
</dbReference>
<dbReference type="InterPro" id="IPR036390">
    <property type="entry name" value="WH_DNA-bd_sf"/>
</dbReference>
<accession>A0A1L1PGQ4</accession>
<dbReference type="GO" id="GO:0000976">
    <property type="term" value="F:transcription cis-regulatory region binding"/>
    <property type="evidence" value="ECO:0007669"/>
    <property type="project" value="TreeGrafter"/>
</dbReference>
<feature type="domain" description="HTH lysR-type" evidence="5">
    <location>
        <begin position="1"/>
        <end position="58"/>
    </location>
</feature>
<dbReference type="InterPro" id="IPR036388">
    <property type="entry name" value="WH-like_DNA-bd_sf"/>
</dbReference>
<evidence type="ECO:0000256" key="3">
    <source>
        <dbReference type="ARBA" id="ARBA00023125"/>
    </source>
</evidence>
<organism evidence="6 7">
    <name type="scientific">Hydrogenophaga intermedia</name>
    <dbReference type="NCBI Taxonomy" id="65786"/>
    <lineage>
        <taxon>Bacteria</taxon>
        <taxon>Pseudomonadati</taxon>
        <taxon>Pseudomonadota</taxon>
        <taxon>Betaproteobacteria</taxon>
        <taxon>Burkholderiales</taxon>
        <taxon>Comamonadaceae</taxon>
        <taxon>Hydrogenophaga</taxon>
    </lineage>
</organism>
<dbReference type="EMBL" id="CCAE010000002">
    <property type="protein sequence ID" value="CDN86147.1"/>
    <property type="molecule type" value="Genomic_DNA"/>
</dbReference>